<proteinExistence type="predicted"/>
<feature type="domain" description="Double zinc ribbon" evidence="1">
    <location>
        <begin position="16"/>
        <end position="72"/>
    </location>
</feature>
<dbReference type="SUPFAM" id="SSF53271">
    <property type="entry name" value="PRTase-like"/>
    <property type="match status" value="1"/>
</dbReference>
<dbReference type="Proteomes" id="UP000309138">
    <property type="component" value="Unassembled WGS sequence"/>
</dbReference>
<organism evidence="2 3">
    <name type="scientific">Sphingomonas baiyangensis</name>
    <dbReference type="NCBI Taxonomy" id="2572576"/>
    <lineage>
        <taxon>Bacteria</taxon>
        <taxon>Pseudomonadati</taxon>
        <taxon>Pseudomonadota</taxon>
        <taxon>Alphaproteobacteria</taxon>
        <taxon>Sphingomonadales</taxon>
        <taxon>Sphingomonadaceae</taxon>
        <taxon>Sphingomonas</taxon>
    </lineage>
</organism>
<dbReference type="PANTHER" id="PTHR47505:SF1">
    <property type="entry name" value="DNA UTILIZATION PROTEIN YHGH"/>
    <property type="match status" value="1"/>
</dbReference>
<sequence>MVRRSAVSLARGLAGWALPPRCPACAAVTLADHRFCAECWPQLRFLGPPWCAGCAAPFAFDPGGTAYCTACAASPPQHRGVRAAVEYGAVARATVLKLKYGGRIAHAATVARLMQRLVPCDAQIAVPVPLHRGRLWSRGYNQSGLIAAEIARLSGLPHLPDALARTRATPPLEGLGAARRRRVLDGAFAVAPRHATTIAGRQILLIDDVHTSGATAEGCTRALLAAGAAGVTILCWARVAAPSGD</sequence>
<dbReference type="EMBL" id="SWKR01000002">
    <property type="protein sequence ID" value="TKD52131.1"/>
    <property type="molecule type" value="Genomic_DNA"/>
</dbReference>
<evidence type="ECO:0000313" key="2">
    <source>
        <dbReference type="EMBL" id="TKD52131.1"/>
    </source>
</evidence>
<keyword evidence="3" id="KW-1185">Reference proteome</keyword>
<dbReference type="Gene3D" id="3.40.50.2020">
    <property type="match status" value="1"/>
</dbReference>
<gene>
    <name evidence="2" type="ORF">FBR43_06085</name>
</gene>
<evidence type="ECO:0000313" key="3">
    <source>
        <dbReference type="Proteomes" id="UP000309138"/>
    </source>
</evidence>
<dbReference type="PANTHER" id="PTHR47505">
    <property type="entry name" value="DNA UTILIZATION PROTEIN YHGH"/>
    <property type="match status" value="1"/>
</dbReference>
<dbReference type="InterPro" id="IPR029057">
    <property type="entry name" value="PRTase-like"/>
</dbReference>
<dbReference type="Pfam" id="PF18912">
    <property type="entry name" value="DZR_2"/>
    <property type="match status" value="1"/>
</dbReference>
<name>A0A4U1L5B1_9SPHN</name>
<accession>A0A4U1L5B1</accession>
<evidence type="ECO:0000259" key="1">
    <source>
        <dbReference type="Pfam" id="PF18912"/>
    </source>
</evidence>
<reference evidence="2 3" key="1">
    <citation type="submission" date="2019-04" db="EMBL/GenBank/DDBJ databases">
        <authorList>
            <person name="Yang Y."/>
            <person name="Wei D."/>
        </authorList>
    </citation>
    <scope>NUCLEOTIDE SEQUENCE [LARGE SCALE GENOMIC DNA]</scope>
    <source>
        <strain evidence="2 3">L-1-4w-11</strain>
    </source>
</reference>
<dbReference type="RefSeq" id="WP_136944062.1">
    <property type="nucleotide sequence ID" value="NZ_SWKR01000002.1"/>
</dbReference>
<protein>
    <submittedName>
        <fullName evidence="2">ComF family protein</fullName>
    </submittedName>
</protein>
<dbReference type="InterPro" id="IPR044005">
    <property type="entry name" value="DZR_2"/>
</dbReference>
<dbReference type="OrthoDB" id="9779910at2"/>
<dbReference type="InterPro" id="IPR051910">
    <property type="entry name" value="ComF/GntX_DNA_util-trans"/>
</dbReference>
<dbReference type="AlphaFoldDB" id="A0A4U1L5B1"/>
<comment type="caution">
    <text evidence="2">The sequence shown here is derived from an EMBL/GenBank/DDBJ whole genome shotgun (WGS) entry which is preliminary data.</text>
</comment>